<sequence>MTLWSILYAQKRRLRNIGSIRGRWPGEHYERLIEIQNSMLSNLIQLASSLSHLPPLWRKRLLYKTIFLDPNLISDVMAVFDIISMSLRTGQPIHEVLPPRLMDRAFYHSERSSRTQTVNIPSGIVDESITSELVRSLEYSIFAAGVSAAIHILRSLDEIHLITKDLCGAIPLRGYSRWREQHESSQLRHLV</sequence>
<dbReference type="HOGENOM" id="CLU_1422142_0_0_1"/>
<gene>
    <name evidence="2" type="ORF">V565_043850</name>
</gene>
<evidence type="ECO:0000313" key="3">
    <source>
        <dbReference type="Proteomes" id="UP000027456"/>
    </source>
</evidence>
<dbReference type="STRING" id="1423351.A0A074S6N1"/>
<reference evidence="2 3" key="1">
    <citation type="submission" date="2013-12" db="EMBL/GenBank/DDBJ databases">
        <authorList>
            <person name="Cubeta M."/>
            <person name="Pakala S."/>
            <person name="Fedorova N."/>
            <person name="Thomas E."/>
            <person name="Dean R."/>
            <person name="Jabaji S."/>
            <person name="Neate S."/>
            <person name="Toda T."/>
            <person name="Tavantzis S."/>
            <person name="Vilgalys R."/>
            <person name="Bharathan N."/>
            <person name="Pakala S."/>
            <person name="Losada L.S."/>
            <person name="Zafar N."/>
            <person name="Nierman W."/>
        </authorList>
    </citation>
    <scope>NUCLEOTIDE SEQUENCE [LARGE SCALE GENOMIC DNA]</scope>
    <source>
        <strain evidence="2 3">123E</strain>
    </source>
</reference>
<dbReference type="EMBL" id="AZST01000100">
    <property type="protein sequence ID" value="KEP52533.1"/>
    <property type="molecule type" value="Genomic_DNA"/>
</dbReference>
<dbReference type="OrthoDB" id="2274698at2759"/>
<dbReference type="PANTHER" id="PTHR37994">
    <property type="entry name" value="ARAE_2_N DOMAIN-CONTAINING PROTEIN-RELATED"/>
    <property type="match status" value="1"/>
</dbReference>
<organism evidence="2 3">
    <name type="scientific">Rhizoctonia solani 123E</name>
    <dbReference type="NCBI Taxonomy" id="1423351"/>
    <lineage>
        <taxon>Eukaryota</taxon>
        <taxon>Fungi</taxon>
        <taxon>Dikarya</taxon>
        <taxon>Basidiomycota</taxon>
        <taxon>Agaricomycotina</taxon>
        <taxon>Agaricomycetes</taxon>
        <taxon>Cantharellales</taxon>
        <taxon>Ceratobasidiaceae</taxon>
        <taxon>Rhizoctonia</taxon>
    </lineage>
</organism>
<keyword evidence="3" id="KW-1185">Reference proteome</keyword>
<proteinExistence type="predicted"/>
<comment type="caution">
    <text evidence="2">The sequence shown here is derived from an EMBL/GenBank/DDBJ whole genome shotgun (WGS) entry which is preliminary data.</text>
</comment>
<accession>A0A074S6N1</accession>
<feature type="domain" description="DUF2421" evidence="1">
    <location>
        <begin position="19"/>
        <end position="168"/>
    </location>
</feature>
<dbReference type="InterPro" id="IPR018820">
    <property type="entry name" value="BRE4-related_DUF2421"/>
</dbReference>
<evidence type="ECO:0000259" key="1">
    <source>
        <dbReference type="Pfam" id="PF10334"/>
    </source>
</evidence>
<dbReference type="AlphaFoldDB" id="A0A074S6N1"/>
<name>A0A074S6N1_9AGAM</name>
<protein>
    <submittedName>
        <fullName evidence="2">DUF2421 family protein</fullName>
    </submittedName>
</protein>
<dbReference type="Proteomes" id="UP000027456">
    <property type="component" value="Unassembled WGS sequence"/>
</dbReference>
<evidence type="ECO:0000313" key="2">
    <source>
        <dbReference type="EMBL" id="KEP52533.1"/>
    </source>
</evidence>
<dbReference type="Pfam" id="PF10334">
    <property type="entry name" value="BRE4"/>
    <property type="match status" value="1"/>
</dbReference>